<dbReference type="SUPFAM" id="SSF47391">
    <property type="entry name" value="Dimerization-anchoring domain of cAMP-dependent PK regulatory subunit"/>
    <property type="match status" value="1"/>
</dbReference>
<name>A0AAN8LZC4_9TELE</name>
<dbReference type="InterPro" id="IPR039879">
    <property type="entry name" value="EFC10"/>
</dbReference>
<reference evidence="2 3" key="1">
    <citation type="submission" date="2021-04" db="EMBL/GenBank/DDBJ databases">
        <authorList>
            <person name="De Guttry C."/>
            <person name="Zahm M."/>
            <person name="Klopp C."/>
            <person name="Cabau C."/>
            <person name="Louis A."/>
            <person name="Berthelot C."/>
            <person name="Parey E."/>
            <person name="Roest Crollius H."/>
            <person name="Montfort J."/>
            <person name="Robinson-Rechavi M."/>
            <person name="Bucao C."/>
            <person name="Bouchez O."/>
            <person name="Gislard M."/>
            <person name="Lluch J."/>
            <person name="Milhes M."/>
            <person name="Lampietro C."/>
            <person name="Lopez Roques C."/>
            <person name="Donnadieu C."/>
            <person name="Braasch I."/>
            <person name="Desvignes T."/>
            <person name="Postlethwait J."/>
            <person name="Bobe J."/>
            <person name="Wedekind C."/>
            <person name="Guiguen Y."/>
        </authorList>
    </citation>
    <scope>NUCLEOTIDE SEQUENCE [LARGE SCALE GENOMIC DNA]</scope>
    <source>
        <strain evidence="2">Cs_M1</strain>
        <tissue evidence="2">Blood</tissue>
    </source>
</reference>
<dbReference type="Proteomes" id="UP001356427">
    <property type="component" value="Unassembled WGS sequence"/>
</dbReference>
<comment type="caution">
    <text evidence="2">The sequence shown here is derived from an EMBL/GenBank/DDBJ whole genome shotgun (WGS) entry which is preliminary data.</text>
</comment>
<sequence>MATPREQEAADYLRKHKIIELMDNLTSMLFFYRPERPNEFLITQLEQLRVSKMRSLDCPSLFNDTNLDAVLGILDPTKQGHITFVQYKEALTTLGIEKFNECPEGVAKDKISQETFKREAKEGLQRSSATFISK</sequence>
<protein>
    <recommendedName>
        <fullName evidence="1">EFCAB10 C-terminal EF-hand domain-containing protein</fullName>
    </recommendedName>
</protein>
<organism evidence="2 3">
    <name type="scientific">Coregonus suidteri</name>
    <dbReference type="NCBI Taxonomy" id="861788"/>
    <lineage>
        <taxon>Eukaryota</taxon>
        <taxon>Metazoa</taxon>
        <taxon>Chordata</taxon>
        <taxon>Craniata</taxon>
        <taxon>Vertebrata</taxon>
        <taxon>Euteleostomi</taxon>
        <taxon>Actinopterygii</taxon>
        <taxon>Neopterygii</taxon>
        <taxon>Teleostei</taxon>
        <taxon>Protacanthopterygii</taxon>
        <taxon>Salmoniformes</taxon>
        <taxon>Salmonidae</taxon>
        <taxon>Coregoninae</taxon>
        <taxon>Coregonus</taxon>
    </lineage>
</organism>
<keyword evidence="3" id="KW-1185">Reference proteome</keyword>
<accession>A0AAN8LZC4</accession>
<feature type="domain" description="EFCAB10 C-terminal EF-hand" evidence="1">
    <location>
        <begin position="65"/>
        <end position="125"/>
    </location>
</feature>
<dbReference type="Pfam" id="PF24548">
    <property type="entry name" value="EF_EFCAB10_C"/>
    <property type="match status" value="1"/>
</dbReference>
<dbReference type="EMBL" id="JAGTTL010000009">
    <property type="protein sequence ID" value="KAK6318549.1"/>
    <property type="molecule type" value="Genomic_DNA"/>
</dbReference>
<gene>
    <name evidence="2" type="ORF">J4Q44_G00118400</name>
</gene>
<dbReference type="InterPro" id="IPR049760">
    <property type="entry name" value="DD_EFCAB10"/>
</dbReference>
<dbReference type="PANTHER" id="PTHR21847">
    <property type="entry name" value="EF-HAND CALCIUM-BINDING DOMAIN-CONTAINING PROTEIN 10"/>
    <property type="match status" value="1"/>
</dbReference>
<evidence type="ECO:0000259" key="1">
    <source>
        <dbReference type="Pfam" id="PF24548"/>
    </source>
</evidence>
<evidence type="ECO:0000313" key="3">
    <source>
        <dbReference type="Proteomes" id="UP001356427"/>
    </source>
</evidence>
<proteinExistence type="predicted"/>
<evidence type="ECO:0000313" key="2">
    <source>
        <dbReference type="EMBL" id="KAK6318549.1"/>
    </source>
</evidence>
<dbReference type="PANTHER" id="PTHR21847:SF1">
    <property type="entry name" value="EF-HAND CALCIUM-BINDING DOMAIN-CONTAINING PROTEIN 10"/>
    <property type="match status" value="1"/>
</dbReference>
<dbReference type="InterPro" id="IPR056587">
    <property type="entry name" value="EF_EFCAB10_C"/>
</dbReference>
<dbReference type="AlphaFoldDB" id="A0AAN8LZC4"/>
<dbReference type="CDD" id="cd22976">
    <property type="entry name" value="DD_EFCAB10"/>
    <property type="match status" value="1"/>
</dbReference>
<dbReference type="Gene3D" id="1.20.890.10">
    <property type="entry name" value="cAMP-dependent protein kinase regulatory subunit, dimerization-anchoring domain"/>
    <property type="match status" value="1"/>
</dbReference>